<gene>
    <name evidence="2" type="ORF">INT48_007579</name>
</gene>
<evidence type="ECO:0000256" key="1">
    <source>
        <dbReference type="SAM" id="MobiDB-lite"/>
    </source>
</evidence>
<dbReference type="Proteomes" id="UP000613177">
    <property type="component" value="Unassembled WGS sequence"/>
</dbReference>
<feature type="compositionally biased region" description="Basic and acidic residues" evidence="1">
    <location>
        <begin position="38"/>
        <end position="60"/>
    </location>
</feature>
<evidence type="ECO:0000313" key="2">
    <source>
        <dbReference type="EMBL" id="KAG2233003.1"/>
    </source>
</evidence>
<evidence type="ECO:0000313" key="3">
    <source>
        <dbReference type="Proteomes" id="UP000613177"/>
    </source>
</evidence>
<organism evidence="2 3">
    <name type="scientific">Thamnidium elegans</name>
    <dbReference type="NCBI Taxonomy" id="101142"/>
    <lineage>
        <taxon>Eukaryota</taxon>
        <taxon>Fungi</taxon>
        <taxon>Fungi incertae sedis</taxon>
        <taxon>Mucoromycota</taxon>
        <taxon>Mucoromycotina</taxon>
        <taxon>Mucoromycetes</taxon>
        <taxon>Mucorales</taxon>
        <taxon>Mucorineae</taxon>
        <taxon>Mucoraceae</taxon>
        <taxon>Thamnidium</taxon>
    </lineage>
</organism>
<dbReference type="EMBL" id="JAEPRE010000092">
    <property type="protein sequence ID" value="KAG2233003.1"/>
    <property type="molecule type" value="Genomic_DNA"/>
</dbReference>
<dbReference type="AlphaFoldDB" id="A0A8H7VY58"/>
<name>A0A8H7VY58_9FUNG</name>
<proteinExistence type="predicted"/>
<accession>A0A8H7VY58</accession>
<protein>
    <submittedName>
        <fullName evidence="2">Uncharacterized protein</fullName>
    </submittedName>
</protein>
<reference evidence="2" key="1">
    <citation type="submission" date="2021-01" db="EMBL/GenBank/DDBJ databases">
        <title>Metabolic potential, ecology and presence of endohyphal bacteria is reflected in genomic diversity of Mucoromycotina.</title>
        <authorList>
            <person name="Muszewska A."/>
            <person name="Okrasinska A."/>
            <person name="Steczkiewicz K."/>
            <person name="Drgas O."/>
            <person name="Orlowska M."/>
            <person name="Perlinska-Lenart U."/>
            <person name="Aleksandrzak-Piekarczyk T."/>
            <person name="Szatraj K."/>
            <person name="Zielenkiewicz U."/>
            <person name="Pilsyk S."/>
            <person name="Malc E."/>
            <person name="Mieczkowski P."/>
            <person name="Kruszewska J.S."/>
            <person name="Biernat P."/>
            <person name="Pawlowska J."/>
        </authorList>
    </citation>
    <scope>NUCLEOTIDE SEQUENCE</scope>
    <source>
        <strain evidence="2">WA0000018081</strain>
    </source>
</reference>
<comment type="caution">
    <text evidence="2">The sequence shown here is derived from an EMBL/GenBank/DDBJ whole genome shotgun (WGS) entry which is preliminary data.</text>
</comment>
<feature type="compositionally biased region" description="Low complexity" evidence="1">
    <location>
        <begin position="67"/>
        <end position="77"/>
    </location>
</feature>
<keyword evidence="3" id="KW-1185">Reference proteome</keyword>
<feature type="region of interest" description="Disordered" evidence="1">
    <location>
        <begin position="1"/>
        <end position="162"/>
    </location>
</feature>
<feature type="compositionally biased region" description="Polar residues" evidence="1">
    <location>
        <begin position="187"/>
        <end position="220"/>
    </location>
</feature>
<feature type="region of interest" description="Disordered" evidence="1">
    <location>
        <begin position="184"/>
        <end position="237"/>
    </location>
</feature>
<sequence length="499" mass="56534">MRPDTDMYSPQPMNSPFVHRSSSSRSYNRRNRPNQPRRNGEFFPSRDEDHDVNHQQDRFQRRPPPSLSRQSSNGSNGSRKRRPLSGHVDDLLPPLPYRNEQRRFHSEPNSPQNLSSESSDDEEEDYYLRRRNTERHDPRAMGDPMLNGGGRNRPLGRRLSFQGYPQPPQMASATGVTGDLFDPMINNAIQTPSSQGHENPNGSTASNPESGNNNMGQPVNNWMGPMPGFPNSPMFNPQQQQNMMNQAGLMNTMMPPLGMPMFNNPMMPPQQQQQPMWNFMNPNDMWFGPDFPLPFMNSSDPNIIASVMNGENMNRSGPESEGIRKPNEMMMHPHPQPMAPPMLRRGLSLLGGLFGGGGDKRPYGYEDFNNPQMRFAGNNFSEPMQAGGAVALTKKEERKAQQYQKLGTFWCWRLADSENAFQSFSIPNQKIIKRKGENPELRGRILLGKEKNLPGDIMVDLNNLRGGCMTRSSSRGPNDFVSLDIKPESFDGSQYVFNR</sequence>